<evidence type="ECO:0000313" key="2">
    <source>
        <dbReference type="EMBL" id="KIM35905.1"/>
    </source>
</evidence>
<proteinExistence type="predicted"/>
<gene>
    <name evidence="2" type="ORF">M413DRAFT_449528</name>
</gene>
<evidence type="ECO:0000313" key="3">
    <source>
        <dbReference type="Proteomes" id="UP000053424"/>
    </source>
</evidence>
<keyword evidence="3" id="KW-1185">Reference proteome</keyword>
<dbReference type="HOGENOM" id="CLU_1503625_0_0_1"/>
<protein>
    <submittedName>
        <fullName evidence="2">Uncharacterized protein</fullName>
    </submittedName>
</protein>
<feature type="region of interest" description="Disordered" evidence="1">
    <location>
        <begin position="126"/>
        <end position="145"/>
    </location>
</feature>
<reference evidence="2 3" key="1">
    <citation type="submission" date="2014-04" db="EMBL/GenBank/DDBJ databases">
        <authorList>
            <consortium name="DOE Joint Genome Institute"/>
            <person name="Kuo A."/>
            <person name="Gay G."/>
            <person name="Dore J."/>
            <person name="Kohler A."/>
            <person name="Nagy L.G."/>
            <person name="Floudas D."/>
            <person name="Copeland A."/>
            <person name="Barry K.W."/>
            <person name="Cichocki N."/>
            <person name="Veneault-Fourrey C."/>
            <person name="LaButti K."/>
            <person name="Lindquist E.A."/>
            <person name="Lipzen A."/>
            <person name="Lundell T."/>
            <person name="Morin E."/>
            <person name="Murat C."/>
            <person name="Sun H."/>
            <person name="Tunlid A."/>
            <person name="Henrissat B."/>
            <person name="Grigoriev I.V."/>
            <person name="Hibbett D.S."/>
            <person name="Martin F."/>
            <person name="Nordberg H.P."/>
            <person name="Cantor M.N."/>
            <person name="Hua S.X."/>
        </authorList>
    </citation>
    <scope>NUCLEOTIDE SEQUENCE [LARGE SCALE GENOMIC DNA]</scope>
    <source>
        <strain evidence="3">h7</strain>
    </source>
</reference>
<name>A0A0C3BGP5_HEBCY</name>
<organism evidence="2 3">
    <name type="scientific">Hebeloma cylindrosporum</name>
    <dbReference type="NCBI Taxonomy" id="76867"/>
    <lineage>
        <taxon>Eukaryota</taxon>
        <taxon>Fungi</taxon>
        <taxon>Dikarya</taxon>
        <taxon>Basidiomycota</taxon>
        <taxon>Agaricomycotina</taxon>
        <taxon>Agaricomycetes</taxon>
        <taxon>Agaricomycetidae</taxon>
        <taxon>Agaricales</taxon>
        <taxon>Agaricineae</taxon>
        <taxon>Hymenogastraceae</taxon>
        <taxon>Hebeloma</taxon>
    </lineage>
</organism>
<dbReference type="Proteomes" id="UP000053424">
    <property type="component" value="Unassembled WGS sequence"/>
</dbReference>
<sequence>MAIFLDFVNRFFEARMEYYSQHNEQGRHFNGRPKANANKLIELGTTAYREGVAVSTAGSSTKSSCKIYHHNPPKDSEGRCLLCFADLPLSEPQAGTGAFLSWEAYLNTFEREDILRAMNQDSQVIEGSPGAPETTHTVESTGGNYLGLESVSESEIPSMWRSFTSLFTPRRRGGESAGQ</sequence>
<dbReference type="EMBL" id="KN831812">
    <property type="protein sequence ID" value="KIM35905.1"/>
    <property type="molecule type" value="Genomic_DNA"/>
</dbReference>
<dbReference type="AlphaFoldDB" id="A0A0C3BGP5"/>
<evidence type="ECO:0000256" key="1">
    <source>
        <dbReference type="SAM" id="MobiDB-lite"/>
    </source>
</evidence>
<reference evidence="3" key="2">
    <citation type="submission" date="2015-01" db="EMBL/GenBank/DDBJ databases">
        <title>Evolutionary Origins and Diversification of the Mycorrhizal Mutualists.</title>
        <authorList>
            <consortium name="DOE Joint Genome Institute"/>
            <consortium name="Mycorrhizal Genomics Consortium"/>
            <person name="Kohler A."/>
            <person name="Kuo A."/>
            <person name="Nagy L.G."/>
            <person name="Floudas D."/>
            <person name="Copeland A."/>
            <person name="Barry K.W."/>
            <person name="Cichocki N."/>
            <person name="Veneault-Fourrey C."/>
            <person name="LaButti K."/>
            <person name="Lindquist E.A."/>
            <person name="Lipzen A."/>
            <person name="Lundell T."/>
            <person name="Morin E."/>
            <person name="Murat C."/>
            <person name="Riley R."/>
            <person name="Ohm R."/>
            <person name="Sun H."/>
            <person name="Tunlid A."/>
            <person name="Henrissat B."/>
            <person name="Grigoriev I.V."/>
            <person name="Hibbett D.S."/>
            <person name="Martin F."/>
        </authorList>
    </citation>
    <scope>NUCLEOTIDE SEQUENCE [LARGE SCALE GENOMIC DNA]</scope>
    <source>
        <strain evidence="3">h7</strain>
    </source>
</reference>
<feature type="compositionally biased region" description="Polar residues" evidence="1">
    <location>
        <begin position="134"/>
        <end position="143"/>
    </location>
</feature>
<accession>A0A0C3BGP5</accession>